<proteinExistence type="predicted"/>
<sequence>MPLARARGLSAVHHSRLNATRGRSAVNAHRSGALGEYCICTVRARLPADALTSAADAIVIKTAHISQDDGG</sequence>
<reference evidence="2 3" key="1">
    <citation type="journal article" date="2019" name="Commun. Biol.">
        <title>The bagworm genome reveals a unique fibroin gene that provides high tensile strength.</title>
        <authorList>
            <person name="Kono N."/>
            <person name="Nakamura H."/>
            <person name="Ohtoshi R."/>
            <person name="Tomita M."/>
            <person name="Numata K."/>
            <person name="Arakawa K."/>
        </authorList>
    </citation>
    <scope>NUCLEOTIDE SEQUENCE [LARGE SCALE GENOMIC DNA]</scope>
</reference>
<name>A0A4C1WB81_EUMVA</name>
<dbReference type="AlphaFoldDB" id="A0A4C1WB81"/>
<evidence type="ECO:0000313" key="2">
    <source>
        <dbReference type="EMBL" id="GBP48648.1"/>
    </source>
</evidence>
<dbReference type="Proteomes" id="UP000299102">
    <property type="component" value="Unassembled WGS sequence"/>
</dbReference>
<comment type="caution">
    <text evidence="2">The sequence shown here is derived from an EMBL/GenBank/DDBJ whole genome shotgun (WGS) entry which is preliminary data.</text>
</comment>
<protein>
    <submittedName>
        <fullName evidence="2">Uncharacterized protein</fullName>
    </submittedName>
</protein>
<feature type="region of interest" description="Disordered" evidence="1">
    <location>
        <begin position="1"/>
        <end position="25"/>
    </location>
</feature>
<accession>A0A4C1WB81</accession>
<keyword evidence="3" id="KW-1185">Reference proteome</keyword>
<organism evidence="2 3">
    <name type="scientific">Eumeta variegata</name>
    <name type="common">Bagworm moth</name>
    <name type="synonym">Eumeta japonica</name>
    <dbReference type="NCBI Taxonomy" id="151549"/>
    <lineage>
        <taxon>Eukaryota</taxon>
        <taxon>Metazoa</taxon>
        <taxon>Ecdysozoa</taxon>
        <taxon>Arthropoda</taxon>
        <taxon>Hexapoda</taxon>
        <taxon>Insecta</taxon>
        <taxon>Pterygota</taxon>
        <taxon>Neoptera</taxon>
        <taxon>Endopterygota</taxon>
        <taxon>Lepidoptera</taxon>
        <taxon>Glossata</taxon>
        <taxon>Ditrysia</taxon>
        <taxon>Tineoidea</taxon>
        <taxon>Psychidae</taxon>
        <taxon>Oiketicinae</taxon>
        <taxon>Eumeta</taxon>
    </lineage>
</organism>
<evidence type="ECO:0000256" key="1">
    <source>
        <dbReference type="SAM" id="MobiDB-lite"/>
    </source>
</evidence>
<evidence type="ECO:0000313" key="3">
    <source>
        <dbReference type="Proteomes" id="UP000299102"/>
    </source>
</evidence>
<dbReference type="EMBL" id="BGZK01000528">
    <property type="protein sequence ID" value="GBP48648.1"/>
    <property type="molecule type" value="Genomic_DNA"/>
</dbReference>
<gene>
    <name evidence="2" type="ORF">EVAR_103012_1</name>
</gene>